<feature type="region of interest" description="Disordered" evidence="1">
    <location>
        <begin position="143"/>
        <end position="166"/>
    </location>
</feature>
<feature type="compositionally biased region" description="Gly residues" evidence="1">
    <location>
        <begin position="79"/>
        <end position="110"/>
    </location>
</feature>
<reference evidence="2 3" key="1">
    <citation type="submission" date="2016-07" db="EMBL/GenBank/DDBJ databases">
        <title>Pervasive Adenine N6-methylation of Active Genes in Fungi.</title>
        <authorList>
            <consortium name="DOE Joint Genome Institute"/>
            <person name="Mondo S.J."/>
            <person name="Dannebaum R.O."/>
            <person name="Kuo R.C."/>
            <person name="Labutti K."/>
            <person name="Haridas S."/>
            <person name="Kuo A."/>
            <person name="Salamov A."/>
            <person name="Ahrendt S.R."/>
            <person name="Lipzen A."/>
            <person name="Sullivan W."/>
            <person name="Andreopoulos W.B."/>
            <person name="Clum A."/>
            <person name="Lindquist E."/>
            <person name="Daum C."/>
            <person name="Ramamoorthy G.K."/>
            <person name="Gryganskyi A."/>
            <person name="Culley D."/>
            <person name="Magnuson J.K."/>
            <person name="James T.Y."/>
            <person name="O'Malley M.A."/>
            <person name="Stajich J.E."/>
            <person name="Spatafora J.W."/>
            <person name="Visel A."/>
            <person name="Grigoriev I.V."/>
        </authorList>
    </citation>
    <scope>NUCLEOTIDE SEQUENCE [LARGE SCALE GENOMIC DNA]</scope>
    <source>
        <strain evidence="2 3">JEL800</strain>
    </source>
</reference>
<comment type="caution">
    <text evidence="2">The sequence shown here is derived from an EMBL/GenBank/DDBJ whole genome shotgun (WGS) entry which is preliminary data.</text>
</comment>
<organism evidence="2 3">
    <name type="scientific">Rhizoclosmatium globosum</name>
    <dbReference type="NCBI Taxonomy" id="329046"/>
    <lineage>
        <taxon>Eukaryota</taxon>
        <taxon>Fungi</taxon>
        <taxon>Fungi incertae sedis</taxon>
        <taxon>Chytridiomycota</taxon>
        <taxon>Chytridiomycota incertae sedis</taxon>
        <taxon>Chytridiomycetes</taxon>
        <taxon>Chytridiales</taxon>
        <taxon>Chytriomycetaceae</taxon>
        <taxon>Rhizoclosmatium</taxon>
    </lineage>
</organism>
<evidence type="ECO:0000313" key="2">
    <source>
        <dbReference type="EMBL" id="ORY48564.1"/>
    </source>
</evidence>
<evidence type="ECO:0000256" key="1">
    <source>
        <dbReference type="SAM" id="MobiDB-lite"/>
    </source>
</evidence>
<protein>
    <submittedName>
        <fullName evidence="2">Uncharacterized protein</fullName>
    </submittedName>
</protein>
<gene>
    <name evidence="2" type="ORF">BCR33DRAFT_847949</name>
</gene>
<sequence>MCFCGRISRIGKAKTFKCSNPRCSGRAVSSRDSLTFRLPRDIKSGLFIENLTWAIALMRVHHHIRGGGTGGAENNDGNGDPGGGGPGGGRGGGSGRSGGSRGSEGNGGPSGNDSKLPPAKKQRIVKGRLEYVVVEEVEGRLDEGGIGPTLRQAEDDYRGTQQVDDNPHTFLSCTWPPVELLDTLATYS</sequence>
<dbReference type="AlphaFoldDB" id="A0A1Y2CNZ1"/>
<name>A0A1Y2CNZ1_9FUNG</name>
<dbReference type="EMBL" id="MCGO01000011">
    <property type="protein sequence ID" value="ORY48564.1"/>
    <property type="molecule type" value="Genomic_DNA"/>
</dbReference>
<dbReference type="OrthoDB" id="2144246at2759"/>
<dbReference type="Proteomes" id="UP000193642">
    <property type="component" value="Unassembled WGS sequence"/>
</dbReference>
<proteinExistence type="predicted"/>
<accession>A0A1Y2CNZ1</accession>
<feature type="region of interest" description="Disordered" evidence="1">
    <location>
        <begin position="68"/>
        <end position="122"/>
    </location>
</feature>
<evidence type="ECO:0000313" key="3">
    <source>
        <dbReference type="Proteomes" id="UP000193642"/>
    </source>
</evidence>
<keyword evidence="3" id="KW-1185">Reference proteome</keyword>